<dbReference type="Pfam" id="PF14009">
    <property type="entry name" value="PADRE"/>
    <property type="match status" value="1"/>
</dbReference>
<gene>
    <name evidence="2" type="ORF">Tco_0936730</name>
</gene>
<protein>
    <submittedName>
        <fullName evidence="2">Uncharacterized protein</fullName>
    </submittedName>
</protein>
<name>A0ABQ5DD40_9ASTR</name>
<feature type="compositionally biased region" description="Basic and acidic residues" evidence="1">
    <location>
        <begin position="155"/>
        <end position="165"/>
    </location>
</feature>
<evidence type="ECO:0000313" key="3">
    <source>
        <dbReference type="Proteomes" id="UP001151760"/>
    </source>
</evidence>
<organism evidence="2 3">
    <name type="scientific">Tanacetum coccineum</name>
    <dbReference type="NCBI Taxonomy" id="301880"/>
    <lineage>
        <taxon>Eukaryota</taxon>
        <taxon>Viridiplantae</taxon>
        <taxon>Streptophyta</taxon>
        <taxon>Embryophyta</taxon>
        <taxon>Tracheophyta</taxon>
        <taxon>Spermatophyta</taxon>
        <taxon>Magnoliopsida</taxon>
        <taxon>eudicotyledons</taxon>
        <taxon>Gunneridae</taxon>
        <taxon>Pentapetalae</taxon>
        <taxon>asterids</taxon>
        <taxon>campanulids</taxon>
        <taxon>Asterales</taxon>
        <taxon>Asteraceae</taxon>
        <taxon>Asteroideae</taxon>
        <taxon>Anthemideae</taxon>
        <taxon>Anthemidinae</taxon>
        <taxon>Tanacetum</taxon>
    </lineage>
</organism>
<evidence type="ECO:0000313" key="2">
    <source>
        <dbReference type="EMBL" id="GJT36865.1"/>
    </source>
</evidence>
<dbReference type="Proteomes" id="UP001151760">
    <property type="component" value="Unassembled WGS sequence"/>
</dbReference>
<proteinExistence type="predicted"/>
<comment type="caution">
    <text evidence="2">The sequence shown here is derived from an EMBL/GenBank/DDBJ whole genome shotgun (WGS) entry which is preliminary data.</text>
</comment>
<sequence length="199" mass="22582">MLLKFFGSRTHNVPPKPVPDPTFKQVVVAQNPLIMKIIHAGGIVERYYMALPAACIINKYPNYVLARPEIFRLPWDPIIRPDEILVPGEKYFVVPIPTVKKLRRRTRKPSLDMSSSLISQDYKDISSSSKSLSICKVKPVSTRRVHFKGMEGKIRNDLGGMEDKMKKKKSSNSKGSRKKNVCFSSSLPMIEETECSDKD</sequence>
<accession>A0ABQ5DD40</accession>
<feature type="region of interest" description="Disordered" evidence="1">
    <location>
        <begin position="155"/>
        <end position="185"/>
    </location>
</feature>
<feature type="compositionally biased region" description="Basic residues" evidence="1">
    <location>
        <begin position="166"/>
        <end position="180"/>
    </location>
</feature>
<reference evidence="2" key="2">
    <citation type="submission" date="2022-01" db="EMBL/GenBank/DDBJ databases">
        <authorList>
            <person name="Yamashiro T."/>
            <person name="Shiraishi A."/>
            <person name="Satake H."/>
            <person name="Nakayama K."/>
        </authorList>
    </citation>
    <scope>NUCLEOTIDE SEQUENCE</scope>
</reference>
<reference evidence="2" key="1">
    <citation type="journal article" date="2022" name="Int. J. Mol. Sci.">
        <title>Draft Genome of Tanacetum Coccineum: Genomic Comparison of Closely Related Tanacetum-Family Plants.</title>
        <authorList>
            <person name="Yamashiro T."/>
            <person name="Shiraishi A."/>
            <person name="Nakayama K."/>
            <person name="Satake H."/>
        </authorList>
    </citation>
    <scope>NUCLEOTIDE SEQUENCE</scope>
</reference>
<keyword evidence="3" id="KW-1185">Reference proteome</keyword>
<dbReference type="InterPro" id="IPR025322">
    <property type="entry name" value="PADRE_dom"/>
</dbReference>
<dbReference type="EMBL" id="BQNB010015176">
    <property type="protein sequence ID" value="GJT36865.1"/>
    <property type="molecule type" value="Genomic_DNA"/>
</dbReference>
<evidence type="ECO:0000256" key="1">
    <source>
        <dbReference type="SAM" id="MobiDB-lite"/>
    </source>
</evidence>
<dbReference type="PANTHER" id="PTHR33052">
    <property type="entry name" value="DUF4228 DOMAIN PROTEIN-RELATED"/>
    <property type="match status" value="1"/>
</dbReference>